<reference evidence="1 2" key="1">
    <citation type="journal article" date="2022" name="Hortic Res">
        <title>A haplotype resolved chromosomal level avocado genome allows analysis of novel avocado genes.</title>
        <authorList>
            <person name="Nath O."/>
            <person name="Fletcher S.J."/>
            <person name="Hayward A."/>
            <person name="Shaw L.M."/>
            <person name="Masouleh A.K."/>
            <person name="Furtado A."/>
            <person name="Henry R.J."/>
            <person name="Mitter N."/>
        </authorList>
    </citation>
    <scope>NUCLEOTIDE SEQUENCE [LARGE SCALE GENOMIC DNA]</scope>
    <source>
        <strain evidence="2">cv. Hass</strain>
    </source>
</reference>
<protein>
    <submittedName>
        <fullName evidence="1">Uncharacterized protein</fullName>
    </submittedName>
</protein>
<evidence type="ECO:0000313" key="2">
    <source>
        <dbReference type="Proteomes" id="UP001234297"/>
    </source>
</evidence>
<organism evidence="1 2">
    <name type="scientific">Persea americana</name>
    <name type="common">Avocado</name>
    <dbReference type="NCBI Taxonomy" id="3435"/>
    <lineage>
        <taxon>Eukaryota</taxon>
        <taxon>Viridiplantae</taxon>
        <taxon>Streptophyta</taxon>
        <taxon>Embryophyta</taxon>
        <taxon>Tracheophyta</taxon>
        <taxon>Spermatophyta</taxon>
        <taxon>Magnoliopsida</taxon>
        <taxon>Magnoliidae</taxon>
        <taxon>Laurales</taxon>
        <taxon>Lauraceae</taxon>
        <taxon>Persea</taxon>
    </lineage>
</organism>
<gene>
    <name evidence="1" type="ORF">MRB53_020677</name>
</gene>
<keyword evidence="2" id="KW-1185">Reference proteome</keyword>
<name>A0ACC2L227_PERAE</name>
<sequence>MELREAIEGKLKGIFGTEDEVVSSDFVCDNSRPTTNGSLFFITYVKQPHLNGLSFIFGRVTHGFVVLELMEKDPWIDLLQRSG</sequence>
<proteinExistence type="predicted"/>
<comment type="caution">
    <text evidence="1">The sequence shown here is derived from an EMBL/GenBank/DDBJ whole genome shotgun (WGS) entry which is preliminary data.</text>
</comment>
<dbReference type="EMBL" id="CM056814">
    <property type="protein sequence ID" value="KAJ8627370.1"/>
    <property type="molecule type" value="Genomic_DNA"/>
</dbReference>
<dbReference type="Proteomes" id="UP001234297">
    <property type="component" value="Chromosome 6"/>
</dbReference>
<accession>A0ACC2L227</accession>
<evidence type="ECO:0000313" key="1">
    <source>
        <dbReference type="EMBL" id="KAJ8627370.1"/>
    </source>
</evidence>